<dbReference type="STRING" id="335543.Sfum_0103"/>
<evidence type="ECO:0000256" key="4">
    <source>
        <dbReference type="ARBA" id="ARBA00022723"/>
    </source>
</evidence>
<dbReference type="SFLD" id="SFLDG01091">
    <property type="entry name" value="uncharacterized_CHP01210-like"/>
    <property type="match status" value="1"/>
</dbReference>
<keyword evidence="3" id="KW-0949">S-adenosyl-L-methionine</keyword>
<evidence type="ECO:0000256" key="2">
    <source>
        <dbReference type="ARBA" id="ARBA00022485"/>
    </source>
</evidence>
<keyword evidence="2" id="KW-0004">4Fe-4S</keyword>
<feature type="domain" description="Radical SAM core" evidence="7">
    <location>
        <begin position="16"/>
        <end position="262"/>
    </location>
</feature>
<dbReference type="InterPro" id="IPR005911">
    <property type="entry name" value="YhcC-like"/>
</dbReference>
<dbReference type="EMBL" id="CP000478">
    <property type="protein sequence ID" value="ABK15806.1"/>
    <property type="molecule type" value="Genomic_DNA"/>
</dbReference>
<dbReference type="SUPFAM" id="SSF102114">
    <property type="entry name" value="Radical SAM enzymes"/>
    <property type="match status" value="1"/>
</dbReference>
<dbReference type="SMART" id="SM00729">
    <property type="entry name" value="Elp3"/>
    <property type="match status" value="1"/>
</dbReference>
<dbReference type="GO" id="GO:0051539">
    <property type="term" value="F:4 iron, 4 sulfur cluster binding"/>
    <property type="evidence" value="ECO:0007669"/>
    <property type="project" value="UniProtKB-KW"/>
</dbReference>
<dbReference type="FunCoup" id="A0LEF4">
    <property type="interactions" value="85"/>
</dbReference>
<gene>
    <name evidence="8" type="ordered locus">Sfum_0103</name>
</gene>
<keyword evidence="5" id="KW-0408">Iron</keyword>
<dbReference type="InParanoid" id="A0LEF4"/>
<sequence length="304" mass="34013">MSEDLYRSYNSYLRDLFGCRVQKISLDAGLSCPNRDGTLGSSGCIYCNERGSGTGAAEESSIGAQIREAKAILRRRYNAKRFIAYFQSFSNTYAPLPRLRELYAEALEDPEVVGLSIGTRPDCVPDEVLDHLRALSAKHLIWLEYGLQSAKDSTLERINRRHSVETFSDAVRRTRTRGLSVCAHVILGLPGETSEDMLNTARFIAGRDIQAVKIHSLYVIRGTVLHGWHRAGKYVCPSREEYAATAGDFLSLLPPGMIVQRLTGDPHPSELVAPSWALEKRKNIEAVHDHMRRHRLRQGSAFQG</sequence>
<dbReference type="GO" id="GO:0046872">
    <property type="term" value="F:metal ion binding"/>
    <property type="evidence" value="ECO:0007669"/>
    <property type="project" value="UniProtKB-KW"/>
</dbReference>
<protein>
    <submittedName>
        <fullName evidence="8">Conserved hypothetical radical SAM protein</fullName>
    </submittedName>
</protein>
<dbReference type="PROSITE" id="PS51918">
    <property type="entry name" value="RADICAL_SAM"/>
    <property type="match status" value="1"/>
</dbReference>
<keyword evidence="9" id="KW-1185">Reference proteome</keyword>
<evidence type="ECO:0000256" key="1">
    <source>
        <dbReference type="ARBA" id="ARBA00001966"/>
    </source>
</evidence>
<dbReference type="NCBIfam" id="TIGR01212">
    <property type="entry name" value="TIGR01212 family radical SAM protein"/>
    <property type="match status" value="1"/>
</dbReference>
<dbReference type="eggNOG" id="COG1242">
    <property type="taxonomic scope" value="Bacteria"/>
</dbReference>
<evidence type="ECO:0000259" key="7">
    <source>
        <dbReference type="PROSITE" id="PS51918"/>
    </source>
</evidence>
<dbReference type="PANTHER" id="PTHR11135">
    <property type="entry name" value="HISTONE ACETYLTRANSFERASE-RELATED"/>
    <property type="match status" value="1"/>
</dbReference>
<dbReference type="Gene3D" id="3.80.30.20">
    <property type="entry name" value="tm_1862 like domain"/>
    <property type="match status" value="1"/>
</dbReference>
<dbReference type="InterPro" id="IPR007197">
    <property type="entry name" value="rSAM"/>
</dbReference>
<dbReference type="InterPro" id="IPR023404">
    <property type="entry name" value="rSAM_horseshoe"/>
</dbReference>
<reference evidence="8 9" key="1">
    <citation type="submission" date="2006-10" db="EMBL/GenBank/DDBJ databases">
        <title>Complete sequence of Syntrophobacter fumaroxidans MPOB.</title>
        <authorList>
            <consortium name="US DOE Joint Genome Institute"/>
            <person name="Copeland A."/>
            <person name="Lucas S."/>
            <person name="Lapidus A."/>
            <person name="Barry K."/>
            <person name="Detter J.C."/>
            <person name="Glavina del Rio T."/>
            <person name="Hammon N."/>
            <person name="Israni S."/>
            <person name="Pitluck S."/>
            <person name="Goltsman E.G."/>
            <person name="Martinez M."/>
            <person name="Schmutz J."/>
            <person name="Larimer F."/>
            <person name="Land M."/>
            <person name="Hauser L."/>
            <person name="Kyrpides N."/>
            <person name="Kim E."/>
            <person name="Boone D.R."/>
            <person name="Brockman F."/>
            <person name="Culley D."/>
            <person name="Ferry J."/>
            <person name="Gunsalus R."/>
            <person name="McInerney M.J."/>
            <person name="Morrison M."/>
            <person name="Plugge C."/>
            <person name="Rohlin L."/>
            <person name="Scholten J."/>
            <person name="Sieber J."/>
            <person name="Stams A.J.M."/>
            <person name="Worm P."/>
            <person name="Henstra A.M."/>
            <person name="Richardson P."/>
        </authorList>
    </citation>
    <scope>NUCLEOTIDE SEQUENCE [LARGE SCALE GENOMIC DNA]</scope>
    <source>
        <strain evidence="9">DSM 10017 / MPOB</strain>
    </source>
</reference>
<name>A0LEF4_SYNFM</name>
<dbReference type="OrthoDB" id="9801689at2"/>
<dbReference type="KEGG" id="sfu:Sfum_0103"/>
<accession>A0LEF4</accession>
<organism evidence="8 9">
    <name type="scientific">Syntrophobacter fumaroxidans (strain DSM 10017 / MPOB)</name>
    <dbReference type="NCBI Taxonomy" id="335543"/>
    <lineage>
        <taxon>Bacteria</taxon>
        <taxon>Pseudomonadati</taxon>
        <taxon>Thermodesulfobacteriota</taxon>
        <taxon>Syntrophobacteria</taxon>
        <taxon>Syntrophobacterales</taxon>
        <taxon>Syntrophobacteraceae</taxon>
        <taxon>Syntrophobacter</taxon>
    </lineage>
</organism>
<dbReference type="SFLD" id="SFLDS00029">
    <property type="entry name" value="Radical_SAM"/>
    <property type="match status" value="1"/>
</dbReference>
<keyword evidence="6" id="KW-0411">Iron-sulfur</keyword>
<evidence type="ECO:0000256" key="5">
    <source>
        <dbReference type="ARBA" id="ARBA00023004"/>
    </source>
</evidence>
<dbReference type="AlphaFoldDB" id="A0LEF4"/>
<dbReference type="PANTHER" id="PTHR11135:SF1">
    <property type="entry name" value="PROTEIN YHCC"/>
    <property type="match status" value="1"/>
</dbReference>
<dbReference type="Proteomes" id="UP000001784">
    <property type="component" value="Chromosome"/>
</dbReference>
<proteinExistence type="predicted"/>
<comment type="cofactor">
    <cofactor evidence="1">
        <name>[4Fe-4S] cluster</name>
        <dbReference type="ChEBI" id="CHEBI:49883"/>
    </cofactor>
</comment>
<keyword evidence="4" id="KW-0479">Metal-binding</keyword>
<dbReference type="InterPro" id="IPR039661">
    <property type="entry name" value="ELP3"/>
</dbReference>
<evidence type="ECO:0000256" key="3">
    <source>
        <dbReference type="ARBA" id="ARBA00022691"/>
    </source>
</evidence>
<dbReference type="HOGENOM" id="CLU_060920_0_0_7"/>
<evidence type="ECO:0000256" key="6">
    <source>
        <dbReference type="ARBA" id="ARBA00023014"/>
    </source>
</evidence>
<dbReference type="Pfam" id="PF04055">
    <property type="entry name" value="Radical_SAM"/>
    <property type="match status" value="1"/>
</dbReference>
<dbReference type="InterPro" id="IPR032432">
    <property type="entry name" value="Radical_SAM_C"/>
</dbReference>
<dbReference type="InterPro" id="IPR006638">
    <property type="entry name" value="Elp3/MiaA/NifB-like_rSAM"/>
</dbReference>
<evidence type="ECO:0000313" key="8">
    <source>
        <dbReference type="EMBL" id="ABK15806.1"/>
    </source>
</evidence>
<dbReference type="Pfam" id="PF16199">
    <property type="entry name" value="Radical_SAM_C"/>
    <property type="match status" value="1"/>
</dbReference>
<dbReference type="CDD" id="cd01335">
    <property type="entry name" value="Radical_SAM"/>
    <property type="match status" value="1"/>
</dbReference>
<dbReference type="SFLD" id="SFLDG01086">
    <property type="entry name" value="elongater_protein-like"/>
    <property type="match status" value="1"/>
</dbReference>
<dbReference type="GO" id="GO:0003824">
    <property type="term" value="F:catalytic activity"/>
    <property type="evidence" value="ECO:0007669"/>
    <property type="project" value="InterPro"/>
</dbReference>
<evidence type="ECO:0000313" key="9">
    <source>
        <dbReference type="Proteomes" id="UP000001784"/>
    </source>
</evidence>
<dbReference type="InterPro" id="IPR058240">
    <property type="entry name" value="rSAM_sf"/>
</dbReference>
<dbReference type="RefSeq" id="WP_011696979.1">
    <property type="nucleotide sequence ID" value="NC_008554.1"/>
</dbReference>